<dbReference type="PANTHER" id="PTHR21297">
    <property type="entry name" value="DNA-DIRECTED RNA POLYMERASE II"/>
    <property type="match status" value="1"/>
</dbReference>
<dbReference type="InterPro" id="IPR010997">
    <property type="entry name" value="HRDC-like_sf"/>
</dbReference>
<dbReference type="GO" id="GO:0000932">
    <property type="term" value="C:P-body"/>
    <property type="evidence" value="ECO:0007669"/>
    <property type="project" value="EnsemblFungi"/>
</dbReference>
<evidence type="ECO:0000259" key="5">
    <source>
        <dbReference type="SMART" id="SM00657"/>
    </source>
</evidence>
<protein>
    <recommendedName>
        <fullName evidence="5">RNA polymerase Rpb4/RPC9 core domain-containing protein</fullName>
    </recommendedName>
</protein>
<evidence type="ECO:0000256" key="1">
    <source>
        <dbReference type="ARBA" id="ARBA00004123"/>
    </source>
</evidence>
<dbReference type="GO" id="GO:0006368">
    <property type="term" value="P:transcription elongation by RNA polymerase II"/>
    <property type="evidence" value="ECO:0007669"/>
    <property type="project" value="EnsemblFungi"/>
</dbReference>
<dbReference type="GO" id="GO:0003727">
    <property type="term" value="F:single-stranded RNA binding"/>
    <property type="evidence" value="ECO:0007669"/>
    <property type="project" value="EnsemblFungi"/>
</dbReference>
<dbReference type="InterPro" id="IPR038324">
    <property type="entry name" value="Rpb4/RPC9_sf"/>
</dbReference>
<dbReference type="Gene3D" id="1.20.1250.40">
    <property type="match status" value="1"/>
</dbReference>
<dbReference type="OrthoDB" id="2186918at2759"/>
<keyword evidence="7" id="KW-1185">Reference proteome</keyword>
<dbReference type="InterPro" id="IPR006590">
    <property type="entry name" value="RNA_pol_Rpb4/RPC9_core"/>
</dbReference>
<feature type="domain" description="RNA polymerase Rpb4/RPC9 core" evidence="5">
    <location>
        <begin position="44"/>
        <end position="190"/>
    </location>
</feature>
<dbReference type="GO" id="GO:0003899">
    <property type="term" value="F:DNA-directed RNA polymerase activity"/>
    <property type="evidence" value="ECO:0007669"/>
    <property type="project" value="EnsemblFungi"/>
</dbReference>
<dbReference type="GO" id="GO:0005665">
    <property type="term" value="C:RNA polymerase II, core complex"/>
    <property type="evidence" value="ECO:0007669"/>
    <property type="project" value="EnsemblFungi"/>
</dbReference>
<dbReference type="GeneID" id="30178298"/>
<dbReference type="GO" id="GO:0045948">
    <property type="term" value="P:positive regulation of translational initiation"/>
    <property type="evidence" value="ECO:0007669"/>
    <property type="project" value="EnsemblFungi"/>
</dbReference>
<dbReference type="RefSeq" id="XP_019016064.1">
    <property type="nucleotide sequence ID" value="XM_019161611.1"/>
</dbReference>
<dbReference type="GO" id="GO:0003697">
    <property type="term" value="F:single-stranded DNA binding"/>
    <property type="evidence" value="ECO:0007669"/>
    <property type="project" value="EnsemblFungi"/>
</dbReference>
<dbReference type="STRING" id="763406.A0A1E3NFN9"/>
<dbReference type="GO" id="GO:0003968">
    <property type="term" value="F:RNA-directed RNA polymerase activity"/>
    <property type="evidence" value="ECO:0007669"/>
    <property type="project" value="EnsemblFungi"/>
</dbReference>
<dbReference type="InterPro" id="IPR045222">
    <property type="entry name" value="Rpb4-like"/>
</dbReference>
<dbReference type="GO" id="GO:0006367">
    <property type="term" value="P:transcription initiation at RNA polymerase II promoter"/>
    <property type="evidence" value="ECO:0007669"/>
    <property type="project" value="EnsemblFungi"/>
</dbReference>
<feature type="region of interest" description="Disordered" evidence="4">
    <location>
        <begin position="1"/>
        <end position="25"/>
    </location>
</feature>
<dbReference type="GO" id="GO:0031369">
    <property type="term" value="F:translation initiation factor binding"/>
    <property type="evidence" value="ECO:0007669"/>
    <property type="project" value="EnsemblFungi"/>
</dbReference>
<name>A0A1E3NFN9_9ASCO</name>
<comment type="subcellular location">
    <subcellularLocation>
        <location evidence="1">Nucleus</location>
    </subcellularLocation>
</comment>
<keyword evidence="2" id="KW-0539">Nucleus</keyword>
<reference evidence="6 7" key="1">
    <citation type="journal article" date="2016" name="Proc. Natl. Acad. Sci. U.S.A.">
        <title>Comparative genomics of biotechnologically important yeasts.</title>
        <authorList>
            <person name="Riley R."/>
            <person name="Haridas S."/>
            <person name="Wolfe K.H."/>
            <person name="Lopes M.R."/>
            <person name="Hittinger C.T."/>
            <person name="Goeker M."/>
            <person name="Salamov A.A."/>
            <person name="Wisecaver J.H."/>
            <person name="Long T.M."/>
            <person name="Calvey C.H."/>
            <person name="Aerts A.L."/>
            <person name="Barry K.W."/>
            <person name="Choi C."/>
            <person name="Clum A."/>
            <person name="Coughlan A.Y."/>
            <person name="Deshpande S."/>
            <person name="Douglass A.P."/>
            <person name="Hanson S.J."/>
            <person name="Klenk H.-P."/>
            <person name="LaButti K.M."/>
            <person name="Lapidus A."/>
            <person name="Lindquist E.A."/>
            <person name="Lipzen A.M."/>
            <person name="Meier-Kolthoff J.P."/>
            <person name="Ohm R.A."/>
            <person name="Otillar R.P."/>
            <person name="Pangilinan J.L."/>
            <person name="Peng Y."/>
            <person name="Rokas A."/>
            <person name="Rosa C.A."/>
            <person name="Scheuner C."/>
            <person name="Sibirny A.A."/>
            <person name="Slot J.C."/>
            <person name="Stielow J.B."/>
            <person name="Sun H."/>
            <person name="Kurtzman C.P."/>
            <person name="Blackwell M."/>
            <person name="Grigoriev I.V."/>
            <person name="Jeffries T.W."/>
        </authorList>
    </citation>
    <scope>NUCLEOTIDE SEQUENCE [LARGE SCALE GENOMIC DNA]</scope>
    <source>
        <strain evidence="6 7">NRRL Y-2026</strain>
    </source>
</reference>
<dbReference type="GO" id="GO:0000166">
    <property type="term" value="F:nucleotide binding"/>
    <property type="evidence" value="ECO:0007669"/>
    <property type="project" value="InterPro"/>
</dbReference>
<dbReference type="GO" id="GO:1990328">
    <property type="term" value="C:RPB4-RPB7 complex"/>
    <property type="evidence" value="ECO:0007669"/>
    <property type="project" value="EnsemblFungi"/>
</dbReference>
<dbReference type="GO" id="GO:0000288">
    <property type="term" value="P:nuclear-transcribed mRNA catabolic process, deadenylation-dependent decay"/>
    <property type="evidence" value="ECO:0007669"/>
    <property type="project" value="EnsemblFungi"/>
</dbReference>
<accession>A0A1E3NFN9</accession>
<dbReference type="Proteomes" id="UP000094455">
    <property type="component" value="Unassembled WGS sequence"/>
</dbReference>
<proteinExistence type="inferred from homology"/>
<dbReference type="InterPro" id="IPR005574">
    <property type="entry name" value="Rpb4/RPC9"/>
</dbReference>
<gene>
    <name evidence="6" type="ORF">PICMEDRAFT_17457</name>
</gene>
<evidence type="ECO:0000256" key="2">
    <source>
        <dbReference type="ARBA" id="ARBA00023242"/>
    </source>
</evidence>
<comment type="similarity">
    <text evidence="3">Belongs to the eukaryotic RPB4 RNA polymerase subunit family.</text>
</comment>
<evidence type="ECO:0000313" key="7">
    <source>
        <dbReference type="Proteomes" id="UP000094455"/>
    </source>
</evidence>
<evidence type="ECO:0000256" key="3">
    <source>
        <dbReference type="ARBA" id="ARBA00025724"/>
    </source>
</evidence>
<organism evidence="6 7">
    <name type="scientific">Pichia membranifaciens NRRL Y-2026</name>
    <dbReference type="NCBI Taxonomy" id="763406"/>
    <lineage>
        <taxon>Eukaryota</taxon>
        <taxon>Fungi</taxon>
        <taxon>Dikarya</taxon>
        <taxon>Ascomycota</taxon>
        <taxon>Saccharomycotina</taxon>
        <taxon>Pichiomycetes</taxon>
        <taxon>Pichiales</taxon>
        <taxon>Pichiaceae</taxon>
        <taxon>Pichia</taxon>
    </lineage>
</organism>
<dbReference type="SMART" id="SM00657">
    <property type="entry name" value="RPOL4c"/>
    <property type="match status" value="1"/>
</dbReference>
<evidence type="ECO:0000256" key="4">
    <source>
        <dbReference type="SAM" id="MobiDB-lite"/>
    </source>
</evidence>
<evidence type="ECO:0000313" key="6">
    <source>
        <dbReference type="EMBL" id="ODQ44951.1"/>
    </source>
</evidence>
<dbReference type="EMBL" id="KV454005">
    <property type="protein sequence ID" value="ODQ44951.1"/>
    <property type="molecule type" value="Genomic_DNA"/>
</dbReference>
<dbReference type="Pfam" id="PF03874">
    <property type="entry name" value="RNA_pol_Rpb4"/>
    <property type="match status" value="1"/>
</dbReference>
<dbReference type="AlphaFoldDB" id="A0A1E3NFN9"/>
<sequence>MNISTSTVVTRRRGGKAHQPEDEENAAELKLGPEFQLEQVDHHGDVSKLITLNLSEARILIRAALKERMEMISKLNGVEIDTSDPSGEPDDDQLAKLSTAPGANEILRKTLDHLSMFSRFKDVETCTAVETLLKSEENSILHPFEIAQLGSLSCEDIDEAITLIPSLNDKKDQLDLQRNLDELNRLESNFA</sequence>
<dbReference type="SUPFAM" id="SSF47819">
    <property type="entry name" value="HRDC-like"/>
    <property type="match status" value="1"/>
</dbReference>